<dbReference type="Pfam" id="PF09954">
    <property type="entry name" value="DUF2188"/>
    <property type="match status" value="1"/>
</dbReference>
<proteinExistence type="predicted"/>
<name>A0ABP4EWS6_9ACTN</name>
<dbReference type="EMBL" id="BAAAJE010000002">
    <property type="protein sequence ID" value="GAA1130464.1"/>
    <property type="molecule type" value="Genomic_DNA"/>
</dbReference>
<gene>
    <name evidence="2" type="ORF">GCM10009606_08020</name>
</gene>
<feature type="region of interest" description="Disordered" evidence="1">
    <location>
        <begin position="1"/>
        <end position="92"/>
    </location>
</feature>
<evidence type="ECO:0000313" key="2">
    <source>
        <dbReference type="EMBL" id="GAA1130464.1"/>
    </source>
</evidence>
<accession>A0ABP4EWS6</accession>
<evidence type="ECO:0000256" key="1">
    <source>
        <dbReference type="SAM" id="MobiDB-lite"/>
    </source>
</evidence>
<dbReference type="InterPro" id="IPR018691">
    <property type="entry name" value="DUF2188"/>
</dbReference>
<keyword evidence="3" id="KW-1185">Reference proteome</keyword>
<feature type="compositionally biased region" description="Basic and acidic residues" evidence="1">
    <location>
        <begin position="33"/>
        <end position="51"/>
    </location>
</feature>
<sequence>MMAALAPSPEGAGRETVMADKKNIHTVPTEDGWANRREGGKRASSTHDTKAEAQAAGRAAAKKDGVEHLIHKKDGKIGERNSYGNDPHPPKG</sequence>
<protein>
    <submittedName>
        <fullName evidence="2">DUF2188 domain-containing protein</fullName>
    </submittedName>
</protein>
<evidence type="ECO:0000313" key="3">
    <source>
        <dbReference type="Proteomes" id="UP001499979"/>
    </source>
</evidence>
<dbReference type="Proteomes" id="UP001499979">
    <property type="component" value="Unassembled WGS sequence"/>
</dbReference>
<comment type="caution">
    <text evidence="2">The sequence shown here is derived from an EMBL/GenBank/DDBJ whole genome shotgun (WGS) entry which is preliminary data.</text>
</comment>
<organism evidence="2 3">
    <name type="scientific">Nocardioides aquiterrae</name>
    <dbReference type="NCBI Taxonomy" id="203799"/>
    <lineage>
        <taxon>Bacteria</taxon>
        <taxon>Bacillati</taxon>
        <taxon>Actinomycetota</taxon>
        <taxon>Actinomycetes</taxon>
        <taxon>Propionibacteriales</taxon>
        <taxon>Nocardioidaceae</taxon>
        <taxon>Nocardioides</taxon>
    </lineage>
</organism>
<reference evidence="3" key="1">
    <citation type="journal article" date="2019" name="Int. J. Syst. Evol. Microbiol.">
        <title>The Global Catalogue of Microorganisms (GCM) 10K type strain sequencing project: providing services to taxonomists for standard genome sequencing and annotation.</title>
        <authorList>
            <consortium name="The Broad Institute Genomics Platform"/>
            <consortium name="The Broad Institute Genome Sequencing Center for Infectious Disease"/>
            <person name="Wu L."/>
            <person name="Ma J."/>
        </authorList>
    </citation>
    <scope>NUCLEOTIDE SEQUENCE [LARGE SCALE GENOMIC DNA]</scope>
    <source>
        <strain evidence="3">JCM 11813</strain>
    </source>
</reference>